<feature type="transmembrane region" description="Helical" evidence="1">
    <location>
        <begin position="54"/>
        <end position="74"/>
    </location>
</feature>
<dbReference type="Proteomes" id="UP000184440">
    <property type="component" value="Unassembled WGS sequence"/>
</dbReference>
<dbReference type="PANTHER" id="PTHR34989">
    <property type="entry name" value="PROTEIN HDED"/>
    <property type="match status" value="1"/>
</dbReference>
<reference evidence="2 3" key="1">
    <citation type="submission" date="2016-11" db="EMBL/GenBank/DDBJ databases">
        <authorList>
            <person name="Jaros S."/>
            <person name="Januszkiewicz K."/>
            <person name="Wedrychowicz H."/>
        </authorList>
    </citation>
    <scope>NUCLEOTIDE SEQUENCE [LARGE SCALE GENOMIC DNA]</scope>
    <source>
        <strain evidence="2 3">DSM 46144</strain>
    </source>
</reference>
<dbReference type="InterPro" id="IPR052712">
    <property type="entry name" value="Acid_resist_chaperone_HdeD"/>
</dbReference>
<dbReference type="EMBL" id="FRCS01000016">
    <property type="protein sequence ID" value="SHN46509.1"/>
    <property type="molecule type" value="Genomic_DNA"/>
</dbReference>
<protein>
    <submittedName>
        <fullName evidence="2">Uncharacterized membrane protein HdeD, DUF308 family</fullName>
    </submittedName>
</protein>
<evidence type="ECO:0000313" key="3">
    <source>
        <dbReference type="Proteomes" id="UP000184440"/>
    </source>
</evidence>
<dbReference type="OrthoDB" id="3372129at2"/>
<keyword evidence="3" id="KW-1185">Reference proteome</keyword>
<gene>
    <name evidence="2" type="ORF">SAMN05443668_11645</name>
</gene>
<dbReference type="AlphaFoldDB" id="A0A1M7RK18"/>
<proteinExistence type="predicted"/>
<name>A0A1M7RK18_9ACTN</name>
<feature type="transmembrane region" description="Helical" evidence="1">
    <location>
        <begin position="168"/>
        <end position="190"/>
    </location>
</feature>
<evidence type="ECO:0000313" key="2">
    <source>
        <dbReference type="EMBL" id="SHN46509.1"/>
    </source>
</evidence>
<sequence length="198" mass="21106">MSDTVSHASAPHTPLDSTDSRNWERVLWWLALAGAAASVVVGLLMTFWPDATLYLGAVLFGLWLIVHGIIHLARAITSHADAAIRALDGVLGVLFVVAGIVCLRHIVTSLLVLATVIGLTWLIEGVIVVASTFGSRYTGRTRVVVGVLGGVAILGGLVVLLWPELTLVAMVVFTGIWLIVVGLVQLFLVLQLRRETAS</sequence>
<keyword evidence="1" id="KW-1133">Transmembrane helix</keyword>
<keyword evidence="1" id="KW-0812">Transmembrane</keyword>
<dbReference type="RefSeq" id="WP_073263565.1">
    <property type="nucleotide sequence ID" value="NZ_FRCS01000016.1"/>
</dbReference>
<feature type="transmembrane region" description="Helical" evidence="1">
    <location>
        <begin position="112"/>
        <end position="131"/>
    </location>
</feature>
<feature type="transmembrane region" description="Helical" evidence="1">
    <location>
        <begin position="143"/>
        <end position="162"/>
    </location>
</feature>
<dbReference type="InterPro" id="IPR005325">
    <property type="entry name" value="DUF308_memb"/>
</dbReference>
<keyword evidence="1" id="KW-0472">Membrane</keyword>
<feature type="transmembrane region" description="Helical" evidence="1">
    <location>
        <begin position="86"/>
        <end position="106"/>
    </location>
</feature>
<dbReference type="Pfam" id="PF03729">
    <property type="entry name" value="DUF308"/>
    <property type="match status" value="2"/>
</dbReference>
<dbReference type="STRING" id="134849.SAMN05443668_11645"/>
<accession>A0A1M7RK18</accession>
<evidence type="ECO:0000256" key="1">
    <source>
        <dbReference type="SAM" id="Phobius"/>
    </source>
</evidence>
<feature type="transmembrane region" description="Helical" evidence="1">
    <location>
        <begin position="26"/>
        <end position="48"/>
    </location>
</feature>
<organism evidence="2 3">
    <name type="scientific">Cryptosporangium aurantiacum</name>
    <dbReference type="NCBI Taxonomy" id="134849"/>
    <lineage>
        <taxon>Bacteria</taxon>
        <taxon>Bacillati</taxon>
        <taxon>Actinomycetota</taxon>
        <taxon>Actinomycetes</taxon>
        <taxon>Cryptosporangiales</taxon>
        <taxon>Cryptosporangiaceae</taxon>
        <taxon>Cryptosporangium</taxon>
    </lineage>
</organism>
<dbReference type="PANTHER" id="PTHR34989:SF1">
    <property type="entry name" value="PROTEIN HDED"/>
    <property type="match status" value="1"/>
</dbReference>
<dbReference type="GO" id="GO:0005886">
    <property type="term" value="C:plasma membrane"/>
    <property type="evidence" value="ECO:0007669"/>
    <property type="project" value="TreeGrafter"/>
</dbReference>